<accession>A0A7I7U345</accession>
<reference evidence="1 2" key="1">
    <citation type="journal article" date="2019" name="Emerg. Microbes Infect.">
        <title>Comprehensive subspecies identification of 175 nontuberculous mycobacteria species based on 7547 genomic profiles.</title>
        <authorList>
            <person name="Matsumoto Y."/>
            <person name="Kinjo T."/>
            <person name="Motooka D."/>
            <person name="Nabeya D."/>
            <person name="Jung N."/>
            <person name="Uechi K."/>
            <person name="Horii T."/>
            <person name="Iida T."/>
            <person name="Fujita J."/>
            <person name="Nakamura S."/>
        </authorList>
    </citation>
    <scope>NUCLEOTIDE SEQUENCE [LARGE SCALE GENOMIC DNA]</scope>
    <source>
        <strain evidence="1 2">JCM 6367</strain>
    </source>
</reference>
<sequence length="50" mass="5591">MPRVDMPNPDQISTAIRDFEHALTGHIDNAFNPSWVRAGRVANTQPALFD</sequence>
<dbReference type="Proteomes" id="UP000466554">
    <property type="component" value="Chromosome"/>
</dbReference>
<dbReference type="EMBL" id="AP022598">
    <property type="protein sequence ID" value="BBY75737.1"/>
    <property type="molecule type" value="Genomic_DNA"/>
</dbReference>
<protein>
    <submittedName>
        <fullName evidence="1">Uncharacterized protein</fullName>
    </submittedName>
</protein>
<name>A0A7I7U345_MYCPF</name>
<evidence type="ECO:0000313" key="1">
    <source>
        <dbReference type="EMBL" id="BBY75737.1"/>
    </source>
</evidence>
<proteinExistence type="predicted"/>
<organism evidence="1 2">
    <name type="scientific">Mycolicibacterium parafortuitum</name>
    <name type="common">Mycobacterium parafortuitum</name>
    <dbReference type="NCBI Taxonomy" id="39692"/>
    <lineage>
        <taxon>Bacteria</taxon>
        <taxon>Bacillati</taxon>
        <taxon>Actinomycetota</taxon>
        <taxon>Actinomycetes</taxon>
        <taxon>Mycobacteriales</taxon>
        <taxon>Mycobacteriaceae</taxon>
        <taxon>Mycolicibacterium</taxon>
    </lineage>
</organism>
<dbReference type="AlphaFoldDB" id="A0A7I7U345"/>
<gene>
    <name evidence="1" type="ORF">MPRF_26360</name>
</gene>
<evidence type="ECO:0000313" key="2">
    <source>
        <dbReference type="Proteomes" id="UP000466554"/>
    </source>
</evidence>